<protein>
    <submittedName>
        <fullName evidence="2">Uncharacterized protein</fullName>
    </submittedName>
</protein>
<feature type="transmembrane region" description="Helical" evidence="1">
    <location>
        <begin position="128"/>
        <end position="149"/>
    </location>
</feature>
<evidence type="ECO:0000313" key="3">
    <source>
        <dbReference type="Proteomes" id="UP000053558"/>
    </source>
</evidence>
<dbReference type="AlphaFoldDB" id="A0A5M3MG67"/>
<evidence type="ECO:0000256" key="1">
    <source>
        <dbReference type="SAM" id="Phobius"/>
    </source>
</evidence>
<dbReference type="GeneID" id="19209419"/>
<organism evidence="2 3">
    <name type="scientific">Coniophora puteana (strain RWD-64-598)</name>
    <name type="common">Brown rot fungus</name>
    <dbReference type="NCBI Taxonomy" id="741705"/>
    <lineage>
        <taxon>Eukaryota</taxon>
        <taxon>Fungi</taxon>
        <taxon>Dikarya</taxon>
        <taxon>Basidiomycota</taxon>
        <taxon>Agaricomycotina</taxon>
        <taxon>Agaricomycetes</taxon>
        <taxon>Agaricomycetidae</taxon>
        <taxon>Boletales</taxon>
        <taxon>Coniophorineae</taxon>
        <taxon>Coniophoraceae</taxon>
        <taxon>Coniophora</taxon>
    </lineage>
</organism>
<gene>
    <name evidence="2" type="ORF">CONPUDRAFT_75782</name>
</gene>
<feature type="transmembrane region" description="Helical" evidence="1">
    <location>
        <begin position="202"/>
        <end position="225"/>
    </location>
</feature>
<keyword evidence="3" id="KW-1185">Reference proteome</keyword>
<comment type="caution">
    <text evidence="2">The sequence shown here is derived from an EMBL/GenBank/DDBJ whole genome shotgun (WGS) entry which is preliminary data.</text>
</comment>
<dbReference type="Proteomes" id="UP000053558">
    <property type="component" value="Unassembled WGS sequence"/>
</dbReference>
<keyword evidence="1" id="KW-0472">Membrane</keyword>
<proteinExistence type="predicted"/>
<dbReference type="RefSeq" id="XP_007771920.1">
    <property type="nucleotide sequence ID" value="XM_007773730.1"/>
</dbReference>
<sequence length="287" mass="32017">MPQSEAEARSEVISNITYIQDTSFCVAAIATIVVYDCIINLDREHYEPYSHRLVSLPFCSHDYICHPNNHHVFTVFDGTAISQTYTWSSFVLTVATNLYSTPWVLLDSIESTAIMVLRIHAMFHKSKAILALLLVAFLAMDVFNIIGIIPSTEHRGHAENVLLMWDWHFSGTTNMLQNGRDIWASGCSTVTLTAGYFSETQLTLLAFGPTLVSLQSYILAPRLLLSFRGYHSRPTHSRGSSADNAFGISTYASTDKDFSLPYYPASLSHDSRASSRIGIRTWDAMTG</sequence>
<keyword evidence="1" id="KW-0812">Transmembrane</keyword>
<reference evidence="3" key="1">
    <citation type="journal article" date="2012" name="Science">
        <title>The Paleozoic origin of enzymatic lignin decomposition reconstructed from 31 fungal genomes.</title>
        <authorList>
            <person name="Floudas D."/>
            <person name="Binder M."/>
            <person name="Riley R."/>
            <person name="Barry K."/>
            <person name="Blanchette R.A."/>
            <person name="Henrissat B."/>
            <person name="Martinez A.T."/>
            <person name="Otillar R."/>
            <person name="Spatafora J.W."/>
            <person name="Yadav J.S."/>
            <person name="Aerts A."/>
            <person name="Benoit I."/>
            <person name="Boyd A."/>
            <person name="Carlson A."/>
            <person name="Copeland A."/>
            <person name="Coutinho P.M."/>
            <person name="de Vries R.P."/>
            <person name="Ferreira P."/>
            <person name="Findley K."/>
            <person name="Foster B."/>
            <person name="Gaskell J."/>
            <person name="Glotzer D."/>
            <person name="Gorecki P."/>
            <person name="Heitman J."/>
            <person name="Hesse C."/>
            <person name="Hori C."/>
            <person name="Igarashi K."/>
            <person name="Jurgens J.A."/>
            <person name="Kallen N."/>
            <person name="Kersten P."/>
            <person name="Kohler A."/>
            <person name="Kuees U."/>
            <person name="Kumar T.K.A."/>
            <person name="Kuo A."/>
            <person name="LaButti K."/>
            <person name="Larrondo L.F."/>
            <person name="Lindquist E."/>
            <person name="Ling A."/>
            <person name="Lombard V."/>
            <person name="Lucas S."/>
            <person name="Lundell T."/>
            <person name="Martin R."/>
            <person name="McLaughlin D.J."/>
            <person name="Morgenstern I."/>
            <person name="Morin E."/>
            <person name="Murat C."/>
            <person name="Nagy L.G."/>
            <person name="Nolan M."/>
            <person name="Ohm R.A."/>
            <person name="Patyshakuliyeva A."/>
            <person name="Rokas A."/>
            <person name="Ruiz-Duenas F.J."/>
            <person name="Sabat G."/>
            <person name="Salamov A."/>
            <person name="Samejima M."/>
            <person name="Schmutz J."/>
            <person name="Slot J.C."/>
            <person name="St John F."/>
            <person name="Stenlid J."/>
            <person name="Sun H."/>
            <person name="Sun S."/>
            <person name="Syed K."/>
            <person name="Tsang A."/>
            <person name="Wiebenga A."/>
            <person name="Young D."/>
            <person name="Pisabarro A."/>
            <person name="Eastwood D.C."/>
            <person name="Martin F."/>
            <person name="Cullen D."/>
            <person name="Grigoriev I.V."/>
            <person name="Hibbett D.S."/>
        </authorList>
    </citation>
    <scope>NUCLEOTIDE SEQUENCE [LARGE SCALE GENOMIC DNA]</scope>
    <source>
        <strain evidence="3">RWD-64-598 SS2</strain>
    </source>
</reference>
<accession>A0A5M3MG67</accession>
<dbReference type="EMBL" id="JH711583">
    <property type="protein sequence ID" value="EIW78047.1"/>
    <property type="molecule type" value="Genomic_DNA"/>
</dbReference>
<keyword evidence="1" id="KW-1133">Transmembrane helix</keyword>
<evidence type="ECO:0000313" key="2">
    <source>
        <dbReference type="EMBL" id="EIW78047.1"/>
    </source>
</evidence>
<dbReference type="KEGG" id="cput:CONPUDRAFT_75782"/>
<name>A0A5M3MG67_CONPW</name>